<keyword evidence="3" id="KW-1185">Reference proteome</keyword>
<evidence type="ECO:0000313" key="2">
    <source>
        <dbReference type="EMBL" id="KAK2631050.1"/>
    </source>
</evidence>
<dbReference type="EMBL" id="MU851431">
    <property type="protein sequence ID" value="KAK2631050.1"/>
    <property type="molecule type" value="Genomic_DNA"/>
</dbReference>
<sequence>MYRGCRFEGEIKGLSLTPYKSNRVRGPGGAFSRFSLRQKARRKLPPTTSLRLVSPTCQTPHRRSVHDCLLPTIGAASSSATTGSRSVPPWCRSPLPSFPTEALPRPDPRQICPTPPAVTRSRGPATRLRVLVPL</sequence>
<feature type="region of interest" description="Disordered" evidence="1">
    <location>
        <begin position="98"/>
        <end position="124"/>
    </location>
</feature>
<comment type="caution">
    <text evidence="2">The sequence shown here is derived from an EMBL/GenBank/DDBJ whole genome shotgun (WGS) entry which is preliminary data.</text>
</comment>
<organism evidence="2 3">
    <name type="scientific">Eucalyptus grandis</name>
    <name type="common">Flooded gum</name>
    <dbReference type="NCBI Taxonomy" id="71139"/>
    <lineage>
        <taxon>Eukaryota</taxon>
        <taxon>Viridiplantae</taxon>
        <taxon>Streptophyta</taxon>
        <taxon>Embryophyta</taxon>
        <taxon>Tracheophyta</taxon>
        <taxon>Spermatophyta</taxon>
        <taxon>Magnoliopsida</taxon>
        <taxon>eudicotyledons</taxon>
        <taxon>Gunneridae</taxon>
        <taxon>Pentapetalae</taxon>
        <taxon>rosids</taxon>
        <taxon>malvids</taxon>
        <taxon>Myrtales</taxon>
        <taxon>Myrtaceae</taxon>
        <taxon>Myrtoideae</taxon>
        <taxon>Eucalypteae</taxon>
        <taxon>Eucalyptus</taxon>
    </lineage>
</organism>
<accession>A0AAD9WI71</accession>
<dbReference type="Proteomes" id="UP000030711">
    <property type="component" value="Unassembled WGS sequence"/>
</dbReference>
<proteinExistence type="predicted"/>
<name>A0AAD9WI71_EUCGR</name>
<dbReference type="AlphaFoldDB" id="A0AAD9WI71"/>
<protein>
    <submittedName>
        <fullName evidence="2">Uncharacterized protein</fullName>
    </submittedName>
</protein>
<evidence type="ECO:0000313" key="3">
    <source>
        <dbReference type="Proteomes" id="UP000030711"/>
    </source>
</evidence>
<evidence type="ECO:0000256" key="1">
    <source>
        <dbReference type="SAM" id="MobiDB-lite"/>
    </source>
</evidence>
<reference evidence="2 3" key="1">
    <citation type="journal article" date="2014" name="Nature">
        <title>The genome of Eucalyptus grandis.</title>
        <authorList>
            <person name="Myburg A.A."/>
            <person name="Grattapaglia D."/>
            <person name="Tuskan G.A."/>
            <person name="Hellsten U."/>
            <person name="Hayes R.D."/>
            <person name="Grimwood J."/>
            <person name="Jenkins J."/>
            <person name="Lindquist E."/>
            <person name="Tice H."/>
            <person name="Bauer D."/>
            <person name="Goodstein D.M."/>
            <person name="Dubchak I."/>
            <person name="Poliakov A."/>
            <person name="Mizrachi E."/>
            <person name="Kullan A.R."/>
            <person name="Hussey S.G."/>
            <person name="Pinard D."/>
            <person name="van der Merwe K."/>
            <person name="Singh P."/>
            <person name="van Jaarsveld I."/>
            <person name="Silva-Junior O.B."/>
            <person name="Togawa R.C."/>
            <person name="Pappas M.R."/>
            <person name="Faria D.A."/>
            <person name="Sansaloni C.P."/>
            <person name="Petroli C.D."/>
            <person name="Yang X."/>
            <person name="Ranjan P."/>
            <person name="Tschaplinski T.J."/>
            <person name="Ye C.Y."/>
            <person name="Li T."/>
            <person name="Sterck L."/>
            <person name="Vanneste K."/>
            <person name="Murat F."/>
            <person name="Soler M."/>
            <person name="Clemente H.S."/>
            <person name="Saidi N."/>
            <person name="Cassan-Wang H."/>
            <person name="Dunand C."/>
            <person name="Hefer C.A."/>
            <person name="Bornberg-Bauer E."/>
            <person name="Kersting A.R."/>
            <person name="Vining K."/>
            <person name="Amarasinghe V."/>
            <person name="Ranik M."/>
            <person name="Naithani S."/>
            <person name="Elser J."/>
            <person name="Boyd A.E."/>
            <person name="Liston A."/>
            <person name="Spatafora J.W."/>
            <person name="Dharmwardhana P."/>
            <person name="Raja R."/>
            <person name="Sullivan C."/>
            <person name="Romanel E."/>
            <person name="Alves-Ferreira M."/>
            <person name="Kulheim C."/>
            <person name="Foley W."/>
            <person name="Carocha V."/>
            <person name="Paiva J."/>
            <person name="Kudrna D."/>
            <person name="Brommonschenkel S.H."/>
            <person name="Pasquali G."/>
            <person name="Byrne M."/>
            <person name="Rigault P."/>
            <person name="Tibbits J."/>
            <person name="Spokevicius A."/>
            <person name="Jones R.C."/>
            <person name="Steane D.A."/>
            <person name="Vaillancourt R.E."/>
            <person name="Potts B.M."/>
            <person name="Joubert F."/>
            <person name="Barry K."/>
            <person name="Pappas G.J."/>
            <person name="Strauss S.H."/>
            <person name="Jaiswal P."/>
            <person name="Grima-Pettenati J."/>
            <person name="Salse J."/>
            <person name="Van de Peer Y."/>
            <person name="Rokhsar D.S."/>
            <person name="Schmutz J."/>
        </authorList>
    </citation>
    <scope>NUCLEOTIDE SEQUENCE [LARGE SCALE GENOMIC DNA]</scope>
    <source>
        <strain evidence="3">cv. BRASUZ1</strain>
        <tissue evidence="2">Leaf extractions</tissue>
    </source>
</reference>
<gene>
    <name evidence="2" type="ORF">EUGRSUZ_L03488</name>
</gene>